<dbReference type="Proteomes" id="UP000270034">
    <property type="component" value="Chromosome"/>
</dbReference>
<evidence type="ECO:0000313" key="2">
    <source>
        <dbReference type="Proteomes" id="UP000270034"/>
    </source>
</evidence>
<keyword evidence="1" id="KW-0560">Oxidoreductase</keyword>
<reference evidence="1 2" key="1">
    <citation type="submission" date="2018-02" db="EMBL/GenBank/DDBJ databases">
        <title>Acetobacter orientalis genome.</title>
        <authorList>
            <person name="Nakashima N."/>
            <person name="Tamura T."/>
        </authorList>
    </citation>
    <scope>NUCLEOTIDE SEQUENCE [LARGE SCALE GENOMIC DNA]</scope>
    <source>
        <strain evidence="1 2">FAN1</strain>
    </source>
</reference>
<gene>
    <name evidence="1" type="ORF">AcetOrient_orf02354</name>
</gene>
<proteinExistence type="predicted"/>
<dbReference type="KEGG" id="aot:AcetOri_orf02354"/>
<accession>A0A2Z5ZH86</accession>
<keyword evidence="1" id="KW-0223">Dioxygenase</keyword>
<dbReference type="AlphaFoldDB" id="A0A2Z5ZH86"/>
<dbReference type="EMBL" id="AP018515">
    <property type="protein sequence ID" value="BBC79913.1"/>
    <property type="molecule type" value="Genomic_DNA"/>
</dbReference>
<sequence>MLSAKFCRAGAGAWVTEGAGLYAKQIKCATHHRLRGVTPVF</sequence>
<name>A0A2Z5ZH86_9PROT</name>
<organism evidence="1 2">
    <name type="scientific">Acetobacter orientalis</name>
    <dbReference type="NCBI Taxonomy" id="146474"/>
    <lineage>
        <taxon>Bacteria</taxon>
        <taxon>Pseudomonadati</taxon>
        <taxon>Pseudomonadota</taxon>
        <taxon>Alphaproteobacteria</taxon>
        <taxon>Acetobacterales</taxon>
        <taxon>Acetobacteraceae</taxon>
        <taxon>Acetobacter</taxon>
    </lineage>
</organism>
<evidence type="ECO:0000313" key="1">
    <source>
        <dbReference type="EMBL" id="BBC79913.1"/>
    </source>
</evidence>
<dbReference type="GO" id="GO:0051213">
    <property type="term" value="F:dioxygenase activity"/>
    <property type="evidence" value="ECO:0007669"/>
    <property type="project" value="UniProtKB-KW"/>
</dbReference>
<protein>
    <submittedName>
        <fullName evidence="1">Putative quercetindioxygenase</fullName>
    </submittedName>
</protein>